<evidence type="ECO:0000256" key="3">
    <source>
        <dbReference type="ARBA" id="ARBA00018218"/>
    </source>
</evidence>
<evidence type="ECO:0000256" key="4">
    <source>
        <dbReference type="ARBA" id="ARBA00022692"/>
    </source>
</evidence>
<evidence type="ECO:0000313" key="11">
    <source>
        <dbReference type="EMBL" id="PRW56685.1"/>
    </source>
</evidence>
<dbReference type="GO" id="GO:0044389">
    <property type="term" value="F:ubiquitin-like protein ligase binding"/>
    <property type="evidence" value="ECO:0007669"/>
    <property type="project" value="TreeGrafter"/>
</dbReference>
<keyword evidence="7" id="KW-1133">Transmembrane helix</keyword>
<evidence type="ECO:0000256" key="9">
    <source>
        <dbReference type="ARBA" id="ARBA00023438"/>
    </source>
</evidence>
<keyword evidence="8" id="KW-0472">Membrane</keyword>
<feature type="compositionally biased region" description="Basic and acidic residues" evidence="10">
    <location>
        <begin position="91"/>
        <end position="126"/>
    </location>
</feature>
<keyword evidence="6" id="KW-0256">Endoplasmic reticulum</keyword>
<evidence type="ECO:0000313" key="12">
    <source>
        <dbReference type="Proteomes" id="UP000239899"/>
    </source>
</evidence>
<reference evidence="11 12" key="1">
    <citation type="journal article" date="2018" name="Plant J.">
        <title>Genome sequences of Chlorella sorokiniana UTEX 1602 and Micractinium conductrix SAG 241.80: implications to maltose excretion by a green alga.</title>
        <authorList>
            <person name="Arriola M.B."/>
            <person name="Velmurugan N."/>
            <person name="Zhang Y."/>
            <person name="Plunkett M.H."/>
            <person name="Hondzo H."/>
            <person name="Barney B.M."/>
        </authorList>
    </citation>
    <scope>NUCLEOTIDE SEQUENCE [LARGE SCALE GENOMIC DNA]</scope>
    <source>
        <strain evidence="12">UTEX 1602</strain>
    </source>
</reference>
<comment type="function">
    <text evidence="9">Substrate adapter for ufmylation, the covalent attachment of the ubiquitin-like modifier UFM1 to substrate proteins.</text>
</comment>
<comment type="subcellular location">
    <subcellularLocation>
        <location evidence="1">Endoplasmic reticulum membrane</location>
        <topology evidence="1">Single-pass membrane protein</topology>
    </subcellularLocation>
</comment>
<dbReference type="PANTHER" id="PTHR48176">
    <property type="entry name" value="DDRGK DOMAIN-CONTAINING PROTEIN 1"/>
    <property type="match status" value="1"/>
</dbReference>
<dbReference type="Gene3D" id="1.10.10.10">
    <property type="entry name" value="Winged helix-like DNA-binding domain superfamily/Winged helix DNA-binding domain"/>
    <property type="match status" value="1"/>
</dbReference>
<comment type="caution">
    <text evidence="11">The sequence shown here is derived from an EMBL/GenBank/DDBJ whole genome shotgun (WGS) entry which is preliminary data.</text>
</comment>
<keyword evidence="5" id="KW-0833">Ubl conjugation pathway</keyword>
<dbReference type="FunFam" id="1.10.10.10:FF:000143">
    <property type="entry name" value="DDRGK domain-containing protein 1"/>
    <property type="match status" value="1"/>
</dbReference>
<dbReference type="Pfam" id="PF09756">
    <property type="entry name" value="DDRGK"/>
    <property type="match status" value="1"/>
</dbReference>
<dbReference type="InterPro" id="IPR019153">
    <property type="entry name" value="DDRGK_dom-contain"/>
</dbReference>
<dbReference type="SUPFAM" id="SSF46785">
    <property type="entry name" value="Winged helix' DNA-binding domain"/>
    <property type="match status" value="1"/>
</dbReference>
<dbReference type="GO" id="GO:0005789">
    <property type="term" value="C:endoplasmic reticulum membrane"/>
    <property type="evidence" value="ECO:0007669"/>
    <property type="project" value="UniProtKB-SubCell"/>
</dbReference>
<keyword evidence="12" id="KW-1185">Reference proteome</keyword>
<dbReference type="InterPro" id="IPR036390">
    <property type="entry name" value="WH_DNA-bd_sf"/>
</dbReference>
<evidence type="ECO:0000256" key="7">
    <source>
        <dbReference type="ARBA" id="ARBA00022989"/>
    </source>
</evidence>
<dbReference type="EMBL" id="LHPG02000008">
    <property type="protein sequence ID" value="PRW56685.1"/>
    <property type="molecule type" value="Genomic_DNA"/>
</dbReference>
<dbReference type="PANTHER" id="PTHR48176:SF1">
    <property type="entry name" value="DDRGK DOMAIN-CONTAINING PROTEIN 1"/>
    <property type="match status" value="1"/>
</dbReference>
<proteinExistence type="inferred from homology"/>
<comment type="similarity">
    <text evidence="2">Belongs to the DDRGK1 family.</text>
</comment>
<dbReference type="Proteomes" id="UP000239899">
    <property type="component" value="Unassembled WGS sequence"/>
</dbReference>
<keyword evidence="4" id="KW-0812">Transmembrane</keyword>
<feature type="compositionally biased region" description="Acidic residues" evidence="10">
    <location>
        <begin position="70"/>
        <end position="82"/>
    </location>
</feature>
<dbReference type="STRING" id="3076.A0A2P6TRK3"/>
<feature type="region of interest" description="Disordered" evidence="10">
    <location>
        <begin position="46"/>
        <end position="126"/>
    </location>
</feature>
<name>A0A2P6TRK3_CHLSO</name>
<dbReference type="InterPro" id="IPR050899">
    <property type="entry name" value="DDRGK_domain-containing"/>
</dbReference>
<dbReference type="InterPro" id="IPR036388">
    <property type="entry name" value="WH-like_DNA-bd_sf"/>
</dbReference>
<evidence type="ECO:0000256" key="8">
    <source>
        <dbReference type="ARBA" id="ARBA00023136"/>
    </source>
</evidence>
<dbReference type="AlphaFoldDB" id="A0A2P6TRK3"/>
<sequence length="271" mass="29063">MSAVIVLSVLVAAVAVLGVLLSRLFAKAGQDAAPEAAQPEVLGVGAPARGLNRPAGGAVRRRRRRAAAAEESDEDAADEPEAAEQAARQPTKRDAYEARRAARDAEREAQEAAQEEEIRRAAEERARREEEEAQKWMHLFSVEAAGEEALSQEESAALQARFVDYIKARKTVGLDELAAEFRMKTAEVVKRVQGLEAEGALTGIMDDRGKFIFVSPEEMAAVADFIRQRGRIAISELAAKSNQFIDLEAKAAAGSEAAELELGPAAVEAAA</sequence>
<evidence type="ECO:0000256" key="6">
    <source>
        <dbReference type="ARBA" id="ARBA00022824"/>
    </source>
</evidence>
<dbReference type="SMART" id="SM01128">
    <property type="entry name" value="DDRGK"/>
    <property type="match status" value="1"/>
</dbReference>
<evidence type="ECO:0000256" key="1">
    <source>
        <dbReference type="ARBA" id="ARBA00004389"/>
    </source>
</evidence>
<evidence type="ECO:0000256" key="2">
    <source>
        <dbReference type="ARBA" id="ARBA00009829"/>
    </source>
</evidence>
<evidence type="ECO:0000256" key="10">
    <source>
        <dbReference type="SAM" id="MobiDB-lite"/>
    </source>
</evidence>
<evidence type="ECO:0000256" key="5">
    <source>
        <dbReference type="ARBA" id="ARBA00022786"/>
    </source>
</evidence>
<organism evidence="11 12">
    <name type="scientific">Chlorella sorokiniana</name>
    <name type="common">Freshwater green alga</name>
    <dbReference type="NCBI Taxonomy" id="3076"/>
    <lineage>
        <taxon>Eukaryota</taxon>
        <taxon>Viridiplantae</taxon>
        <taxon>Chlorophyta</taxon>
        <taxon>core chlorophytes</taxon>
        <taxon>Trebouxiophyceae</taxon>
        <taxon>Chlorellales</taxon>
        <taxon>Chlorellaceae</taxon>
        <taxon>Chlorella clade</taxon>
        <taxon>Chlorella</taxon>
    </lineage>
</organism>
<accession>A0A2P6TRK3</accession>
<dbReference type="OrthoDB" id="2285710at2759"/>
<protein>
    <recommendedName>
        <fullName evidence="3">DDRGK domain-containing protein 1</fullName>
    </recommendedName>
</protein>
<gene>
    <name evidence="11" type="ORF">C2E21_4852</name>
</gene>